<evidence type="ECO:0000313" key="6">
    <source>
        <dbReference type="Proteomes" id="UP000222542"/>
    </source>
</evidence>
<evidence type="ECO:0000259" key="4">
    <source>
        <dbReference type="PROSITE" id="PS50026"/>
    </source>
</evidence>
<dbReference type="InterPro" id="IPR018097">
    <property type="entry name" value="EGF_Ca-bd_CS"/>
</dbReference>
<dbReference type="GO" id="GO:0005509">
    <property type="term" value="F:calcium ion binding"/>
    <property type="evidence" value="ECO:0007669"/>
    <property type="project" value="InterPro"/>
</dbReference>
<dbReference type="SMART" id="SM00179">
    <property type="entry name" value="EGF_CA"/>
    <property type="match status" value="2"/>
</dbReference>
<evidence type="ECO:0000313" key="5">
    <source>
        <dbReference type="EMBL" id="PHT82092.1"/>
    </source>
</evidence>
<comment type="caution">
    <text evidence="3">Lacks conserved residue(s) required for the propagation of feature annotation.</text>
</comment>
<accession>A0A2G2ZJC3</accession>
<dbReference type="InterPro" id="IPR001881">
    <property type="entry name" value="EGF-like_Ca-bd_dom"/>
</dbReference>
<dbReference type="Gene3D" id="2.10.25.10">
    <property type="entry name" value="Laminin"/>
    <property type="match status" value="2"/>
</dbReference>
<dbReference type="InterPro" id="IPR000152">
    <property type="entry name" value="EGF-type_Asp/Asn_hydroxyl_site"/>
</dbReference>
<reference evidence="5 6" key="2">
    <citation type="journal article" date="2017" name="Genome Biol.">
        <title>New reference genome sequences of hot pepper reveal the massive evolution of plant disease-resistance genes by retroduplication.</title>
        <authorList>
            <person name="Kim S."/>
            <person name="Park J."/>
            <person name="Yeom S.I."/>
            <person name="Kim Y.M."/>
            <person name="Seo E."/>
            <person name="Kim K.T."/>
            <person name="Kim M.S."/>
            <person name="Lee J.M."/>
            <person name="Cheong K."/>
            <person name="Shin H.S."/>
            <person name="Kim S.B."/>
            <person name="Han K."/>
            <person name="Lee J."/>
            <person name="Park M."/>
            <person name="Lee H.A."/>
            <person name="Lee H.Y."/>
            <person name="Lee Y."/>
            <person name="Oh S."/>
            <person name="Lee J.H."/>
            <person name="Choi E."/>
            <person name="Choi E."/>
            <person name="Lee S.E."/>
            <person name="Jeon J."/>
            <person name="Kim H."/>
            <person name="Choi G."/>
            <person name="Song H."/>
            <person name="Lee J."/>
            <person name="Lee S.C."/>
            <person name="Kwon J.K."/>
            <person name="Lee H.Y."/>
            <person name="Koo N."/>
            <person name="Hong Y."/>
            <person name="Kim R.W."/>
            <person name="Kang W.H."/>
            <person name="Huh J.H."/>
            <person name="Kang B.C."/>
            <person name="Yang T.J."/>
            <person name="Lee Y.H."/>
            <person name="Bennetzen J.L."/>
            <person name="Choi D."/>
        </authorList>
    </citation>
    <scope>NUCLEOTIDE SEQUENCE [LARGE SCALE GENOMIC DNA]</scope>
    <source>
        <strain evidence="6">cv. CM334</strain>
    </source>
</reference>
<dbReference type="PANTHER" id="PTHR46238:SF8">
    <property type="entry name" value="ENDONUCLEASE_EXONUCLEASE_PHOSPHATASE DOMAIN-CONTAINING PROTEIN"/>
    <property type="match status" value="1"/>
</dbReference>
<dbReference type="AlphaFoldDB" id="A0A2G2ZJC3"/>
<keyword evidence="6" id="KW-1185">Reference proteome</keyword>
<dbReference type="SMART" id="SM00181">
    <property type="entry name" value="EGF"/>
    <property type="match status" value="2"/>
</dbReference>
<organism evidence="5 6">
    <name type="scientific">Capsicum annuum</name>
    <name type="common">Capsicum pepper</name>
    <dbReference type="NCBI Taxonomy" id="4072"/>
    <lineage>
        <taxon>Eukaryota</taxon>
        <taxon>Viridiplantae</taxon>
        <taxon>Streptophyta</taxon>
        <taxon>Embryophyta</taxon>
        <taxon>Tracheophyta</taxon>
        <taxon>Spermatophyta</taxon>
        <taxon>Magnoliopsida</taxon>
        <taxon>eudicotyledons</taxon>
        <taxon>Gunneridae</taxon>
        <taxon>Pentapetalae</taxon>
        <taxon>asterids</taxon>
        <taxon>lamiids</taxon>
        <taxon>Solanales</taxon>
        <taxon>Solanaceae</taxon>
        <taxon>Solanoideae</taxon>
        <taxon>Capsiceae</taxon>
        <taxon>Capsicum</taxon>
    </lineage>
</organism>
<dbReference type="Proteomes" id="UP000222542">
    <property type="component" value="Unassembled WGS sequence"/>
</dbReference>
<dbReference type="CDD" id="cd00054">
    <property type="entry name" value="EGF_CA"/>
    <property type="match status" value="1"/>
</dbReference>
<dbReference type="SUPFAM" id="SSF57196">
    <property type="entry name" value="EGF/Laminin"/>
    <property type="match status" value="1"/>
</dbReference>
<dbReference type="InterPro" id="IPR049883">
    <property type="entry name" value="NOTCH1_EGF-like"/>
</dbReference>
<dbReference type="PANTHER" id="PTHR46238">
    <property type="entry name" value="REVERSE TRANSCRIPTASE DOMAIN-CONTAINING PROTEIN"/>
    <property type="match status" value="1"/>
</dbReference>
<keyword evidence="2" id="KW-1015">Disulfide bond</keyword>
<dbReference type="PROSITE" id="PS00010">
    <property type="entry name" value="ASX_HYDROXYL"/>
    <property type="match status" value="1"/>
</dbReference>
<name>A0A2G2ZJC3_CAPAN</name>
<reference evidence="5 6" key="1">
    <citation type="journal article" date="2014" name="Nat. Genet.">
        <title>Genome sequence of the hot pepper provides insights into the evolution of pungency in Capsicum species.</title>
        <authorList>
            <person name="Kim S."/>
            <person name="Park M."/>
            <person name="Yeom S.I."/>
            <person name="Kim Y.M."/>
            <person name="Lee J.M."/>
            <person name="Lee H.A."/>
            <person name="Seo E."/>
            <person name="Choi J."/>
            <person name="Cheong K."/>
            <person name="Kim K.T."/>
            <person name="Jung K."/>
            <person name="Lee G.W."/>
            <person name="Oh S.K."/>
            <person name="Bae C."/>
            <person name="Kim S.B."/>
            <person name="Lee H.Y."/>
            <person name="Kim S.Y."/>
            <person name="Kim M.S."/>
            <person name="Kang B.C."/>
            <person name="Jo Y.D."/>
            <person name="Yang H.B."/>
            <person name="Jeong H.J."/>
            <person name="Kang W.H."/>
            <person name="Kwon J.K."/>
            <person name="Shin C."/>
            <person name="Lim J.Y."/>
            <person name="Park J.H."/>
            <person name="Huh J.H."/>
            <person name="Kim J.S."/>
            <person name="Kim B.D."/>
            <person name="Cohen O."/>
            <person name="Paran I."/>
            <person name="Suh M.C."/>
            <person name="Lee S.B."/>
            <person name="Kim Y.K."/>
            <person name="Shin Y."/>
            <person name="Noh S.J."/>
            <person name="Park J."/>
            <person name="Seo Y.S."/>
            <person name="Kwon S.Y."/>
            <person name="Kim H.A."/>
            <person name="Park J.M."/>
            <person name="Kim H.J."/>
            <person name="Choi S.B."/>
            <person name="Bosland P.W."/>
            <person name="Reeves G."/>
            <person name="Jo S.H."/>
            <person name="Lee B.W."/>
            <person name="Cho H.T."/>
            <person name="Choi H.S."/>
            <person name="Lee M.S."/>
            <person name="Yu Y."/>
            <person name="Do Choi Y."/>
            <person name="Park B.S."/>
            <person name="van Deynze A."/>
            <person name="Ashrafi H."/>
            <person name="Hill T."/>
            <person name="Kim W.T."/>
            <person name="Pai H.S."/>
            <person name="Ahn H.K."/>
            <person name="Yeam I."/>
            <person name="Giovannoni J.J."/>
            <person name="Rose J.K."/>
            <person name="Sorensen I."/>
            <person name="Lee S.J."/>
            <person name="Kim R.W."/>
            <person name="Choi I.Y."/>
            <person name="Choi B.S."/>
            <person name="Lim J.S."/>
            <person name="Lee Y.H."/>
            <person name="Choi D."/>
        </authorList>
    </citation>
    <scope>NUCLEOTIDE SEQUENCE [LARGE SCALE GENOMIC DNA]</scope>
    <source>
        <strain evidence="6">cv. CM334</strain>
    </source>
</reference>
<feature type="domain" description="EGF-like" evidence="4">
    <location>
        <begin position="105"/>
        <end position="144"/>
    </location>
</feature>
<dbReference type="Pfam" id="PF07645">
    <property type="entry name" value="EGF_CA"/>
    <property type="match status" value="1"/>
</dbReference>
<dbReference type="EMBL" id="AYRZ02000005">
    <property type="protein sequence ID" value="PHT82092.1"/>
    <property type="molecule type" value="Genomic_DNA"/>
</dbReference>
<evidence type="ECO:0000256" key="1">
    <source>
        <dbReference type="ARBA" id="ARBA00022536"/>
    </source>
</evidence>
<proteinExistence type="predicted"/>
<keyword evidence="1 3" id="KW-0245">EGF-like domain</keyword>
<dbReference type="Gramene" id="PHT82092">
    <property type="protein sequence ID" value="PHT82092"/>
    <property type="gene ID" value="T459_15107"/>
</dbReference>
<evidence type="ECO:0000256" key="3">
    <source>
        <dbReference type="PROSITE-ProRule" id="PRU00076"/>
    </source>
</evidence>
<dbReference type="InterPro" id="IPR000742">
    <property type="entry name" value="EGF"/>
</dbReference>
<gene>
    <name evidence="5" type="ORF">T459_15107</name>
</gene>
<sequence>MSRTKTEYLECKFNDLRKEDGVVVKMDSQVVCKRNNFKYLGSIIQENREIDEDVSHRICKVRNTTADLCMEHSLCVDSESACGGYRCICEEGYAANPYLSPGCQDIDECATNPCDGICTNTLRGFPCSCLKGYFGDGQKGRGCQKEHDFPVLKISLGM</sequence>
<protein>
    <recommendedName>
        <fullName evidence="4">EGF-like domain-containing protein</fullName>
    </recommendedName>
</protein>
<dbReference type="PROSITE" id="PS50026">
    <property type="entry name" value="EGF_3"/>
    <property type="match status" value="1"/>
</dbReference>
<evidence type="ECO:0000256" key="2">
    <source>
        <dbReference type="ARBA" id="ARBA00023157"/>
    </source>
</evidence>
<comment type="caution">
    <text evidence="5">The sequence shown here is derived from an EMBL/GenBank/DDBJ whole genome shotgun (WGS) entry which is preliminary data.</text>
</comment>
<dbReference type="PROSITE" id="PS01187">
    <property type="entry name" value="EGF_CA"/>
    <property type="match status" value="1"/>
</dbReference>